<sequence>MSTKNDKYSFFEQSFATSENPCYNLNLNQRKKCPKLIPVQSNSKPKNDKYCVSDNYKEKERLQLSSKTSTFTTLNEDNIDFKKQWKNENTLNTTNKSALSLHIGAYRNPIETAASDLFNDENIEGLKKEKIGSIKTSKQCFIDNLKSRNPFEFPRQQNRNKPEVMQYSTSQRLLDSQPPTSFRQIGNNSDGQMVQPQMPHDDGTSYKKRTFKIARIYFFNPSSKYLIYKKISNITNKRINYT</sequence>
<protein>
    <submittedName>
        <fullName evidence="2">Uncharacterized protein</fullName>
    </submittedName>
</protein>
<accession>A0AC35GSP0</accession>
<evidence type="ECO:0000313" key="2">
    <source>
        <dbReference type="WBParaSite" id="PS1159_v2.g8197.t2"/>
    </source>
</evidence>
<dbReference type="Proteomes" id="UP000887580">
    <property type="component" value="Unplaced"/>
</dbReference>
<proteinExistence type="predicted"/>
<reference evidence="2" key="1">
    <citation type="submission" date="2022-11" db="UniProtKB">
        <authorList>
            <consortium name="WormBaseParasite"/>
        </authorList>
    </citation>
    <scope>IDENTIFICATION</scope>
</reference>
<name>A0AC35GSP0_9BILA</name>
<organism evidence="1 2">
    <name type="scientific">Panagrolaimus sp. PS1159</name>
    <dbReference type="NCBI Taxonomy" id="55785"/>
    <lineage>
        <taxon>Eukaryota</taxon>
        <taxon>Metazoa</taxon>
        <taxon>Ecdysozoa</taxon>
        <taxon>Nematoda</taxon>
        <taxon>Chromadorea</taxon>
        <taxon>Rhabditida</taxon>
        <taxon>Tylenchina</taxon>
        <taxon>Panagrolaimomorpha</taxon>
        <taxon>Panagrolaimoidea</taxon>
        <taxon>Panagrolaimidae</taxon>
        <taxon>Panagrolaimus</taxon>
    </lineage>
</organism>
<dbReference type="WBParaSite" id="PS1159_v2.g8197.t2">
    <property type="protein sequence ID" value="PS1159_v2.g8197.t2"/>
    <property type="gene ID" value="PS1159_v2.g8197"/>
</dbReference>
<evidence type="ECO:0000313" key="1">
    <source>
        <dbReference type="Proteomes" id="UP000887580"/>
    </source>
</evidence>